<sequence length="100" mass="11659">MARGREPHPPPRLDRQRHAHGTFQRAHVIADGRLGVTEVVRRGAVRAGATDLCEHGELAKFDHYRKIKIVYQFPKDFNWTRDRYTVKIIVTDFARTRPLN</sequence>
<evidence type="ECO:0000313" key="2">
    <source>
        <dbReference type="EMBL" id="GDY50562.1"/>
    </source>
</evidence>
<evidence type="ECO:0000313" key="3">
    <source>
        <dbReference type="Proteomes" id="UP000301309"/>
    </source>
</evidence>
<protein>
    <submittedName>
        <fullName evidence="2">Uncharacterized protein</fullName>
    </submittedName>
</protein>
<accession>A0A4D4KPK5</accession>
<name>A0A4D4KPK5_STRVO</name>
<reference evidence="2 3" key="1">
    <citation type="journal article" date="2020" name="Int. J. Syst. Evol. Microbiol.">
        <title>Reclassification of Streptomyces castelarensis and Streptomyces sporoclivatus as later heterotypic synonyms of Streptomyces antimycoticus.</title>
        <authorList>
            <person name="Komaki H."/>
            <person name="Tamura T."/>
        </authorList>
    </citation>
    <scope>NUCLEOTIDE SEQUENCE [LARGE SCALE GENOMIC DNA]</scope>
    <source>
        <strain evidence="2 3">NBRC 13459</strain>
    </source>
</reference>
<proteinExistence type="predicted"/>
<comment type="caution">
    <text evidence="2">The sequence shown here is derived from an EMBL/GenBank/DDBJ whole genome shotgun (WGS) entry which is preliminary data.</text>
</comment>
<dbReference type="Proteomes" id="UP000301309">
    <property type="component" value="Unassembled WGS sequence"/>
</dbReference>
<feature type="compositionally biased region" description="Basic and acidic residues" evidence="1">
    <location>
        <begin position="1"/>
        <end position="16"/>
    </location>
</feature>
<dbReference type="AlphaFoldDB" id="A0A4D4KPK5"/>
<feature type="region of interest" description="Disordered" evidence="1">
    <location>
        <begin position="1"/>
        <end position="20"/>
    </location>
</feature>
<evidence type="ECO:0000256" key="1">
    <source>
        <dbReference type="SAM" id="MobiDB-lite"/>
    </source>
</evidence>
<gene>
    <name evidence="2" type="ORF">SVIO_011850</name>
</gene>
<dbReference type="EMBL" id="BJHW01000001">
    <property type="protein sequence ID" value="GDY50562.1"/>
    <property type="molecule type" value="Genomic_DNA"/>
</dbReference>
<organism evidence="2 3">
    <name type="scientific">Streptomyces violaceusniger</name>
    <dbReference type="NCBI Taxonomy" id="68280"/>
    <lineage>
        <taxon>Bacteria</taxon>
        <taxon>Bacillati</taxon>
        <taxon>Actinomycetota</taxon>
        <taxon>Actinomycetes</taxon>
        <taxon>Kitasatosporales</taxon>
        <taxon>Streptomycetaceae</taxon>
        <taxon>Streptomyces</taxon>
        <taxon>Streptomyces violaceusniger group</taxon>
    </lineage>
</organism>
<keyword evidence="3" id="KW-1185">Reference proteome</keyword>